<dbReference type="SUPFAM" id="SSF103370">
    <property type="entry name" value="NinB"/>
    <property type="match status" value="1"/>
</dbReference>
<organism evidence="1 2">
    <name type="scientific">Chryseobacterium nematophagum</name>
    <dbReference type="NCBI Taxonomy" id="2305228"/>
    <lineage>
        <taxon>Bacteria</taxon>
        <taxon>Pseudomonadati</taxon>
        <taxon>Bacteroidota</taxon>
        <taxon>Flavobacteriia</taxon>
        <taxon>Flavobacteriales</taxon>
        <taxon>Weeksellaceae</taxon>
        <taxon>Chryseobacterium group</taxon>
        <taxon>Chryseobacterium</taxon>
    </lineage>
</organism>
<dbReference type="EMBL" id="QWIV01000013">
    <property type="protein sequence ID" value="RMZ60041.1"/>
    <property type="molecule type" value="Genomic_DNA"/>
</dbReference>
<evidence type="ECO:0000313" key="2">
    <source>
        <dbReference type="Proteomes" id="UP000267524"/>
    </source>
</evidence>
<evidence type="ECO:0000313" key="1">
    <source>
        <dbReference type="EMBL" id="RMZ60041.1"/>
    </source>
</evidence>
<accession>A0A3M7LB93</accession>
<dbReference type="InterPro" id="IPR036619">
    <property type="entry name" value="NinB_sf"/>
</dbReference>
<name>A0A3M7LB93_9FLAO</name>
<protein>
    <submittedName>
        <fullName evidence="1">Uncharacterized protein</fullName>
    </submittedName>
</protein>
<comment type="caution">
    <text evidence="1">The sequence shown here is derived from an EMBL/GenBank/DDBJ whole genome shotgun (WGS) entry which is preliminary data.</text>
</comment>
<dbReference type="RefSeq" id="WP_122547165.1">
    <property type="nucleotide sequence ID" value="NZ_QWIV01000013.1"/>
</dbReference>
<dbReference type="AlphaFoldDB" id="A0A3M7LB93"/>
<reference evidence="1 2" key="1">
    <citation type="submission" date="2018-08" db="EMBL/GenBank/DDBJ databases">
        <title>Chryseobacterium nematophagum: a novel matrix digesting pathogen of nematodes.</title>
        <authorList>
            <person name="Page A."/>
            <person name="Roberts M."/>
            <person name="Felix M.-A."/>
            <person name="Weir W."/>
        </authorList>
    </citation>
    <scope>NUCLEOTIDE SEQUENCE [LARGE SCALE GENOMIC DNA]</scope>
    <source>
        <strain evidence="1 2">JUb275</strain>
    </source>
</reference>
<dbReference type="Gene3D" id="1.10.3790.10">
    <property type="entry name" value="NinB"/>
    <property type="match status" value="1"/>
</dbReference>
<proteinExistence type="predicted"/>
<sequence>MIFDTSIPDIRKKAIHRVKHLFNKKAKIEVLEKRKNRTYSQNNYLHLILGWYALEYGDTLKEVKQEHFKKKVNPDIFKTEFINHKTGESREEWRSTRDITTSEMSIAIERFRNYSVKYMNLYLPESHDLPILEVIENELELQHNKIYL</sequence>
<gene>
    <name evidence="1" type="ORF">D1632_10645</name>
</gene>
<dbReference type="Proteomes" id="UP000267524">
    <property type="component" value="Unassembled WGS sequence"/>
</dbReference>
<keyword evidence="2" id="KW-1185">Reference proteome</keyword>